<protein>
    <submittedName>
        <fullName evidence="1">Uncharacterized protein</fullName>
    </submittedName>
</protein>
<comment type="caution">
    <text evidence="1">The sequence shown here is derived from an EMBL/GenBank/DDBJ whole genome shotgun (WGS) entry which is preliminary data.</text>
</comment>
<organism evidence="1 2">
    <name type="scientific">Araneus ventricosus</name>
    <name type="common">Orbweaver spider</name>
    <name type="synonym">Epeira ventricosa</name>
    <dbReference type="NCBI Taxonomy" id="182803"/>
    <lineage>
        <taxon>Eukaryota</taxon>
        <taxon>Metazoa</taxon>
        <taxon>Ecdysozoa</taxon>
        <taxon>Arthropoda</taxon>
        <taxon>Chelicerata</taxon>
        <taxon>Arachnida</taxon>
        <taxon>Araneae</taxon>
        <taxon>Araneomorphae</taxon>
        <taxon>Entelegynae</taxon>
        <taxon>Araneoidea</taxon>
        <taxon>Araneidae</taxon>
        <taxon>Araneus</taxon>
    </lineage>
</organism>
<dbReference type="Proteomes" id="UP000499080">
    <property type="component" value="Unassembled WGS sequence"/>
</dbReference>
<dbReference type="EMBL" id="BGPR01000052">
    <property type="protein sequence ID" value="GBL87277.1"/>
    <property type="molecule type" value="Genomic_DNA"/>
</dbReference>
<evidence type="ECO:0000313" key="2">
    <source>
        <dbReference type="Proteomes" id="UP000499080"/>
    </source>
</evidence>
<proteinExistence type="predicted"/>
<sequence length="131" mass="14993">MKKNLEVGGTDGVPLPLKGLTPNCSLRSVWLLEVFLKFLQEEHKWEPVSSEIPAGGQAARIYYISVRHPRYMPPRLQSPTEDATFHLLSRVLDSWTWLDILFSNGFHFRTILHRKGMSGNESYEHISGILC</sequence>
<name>A0A4Y2B653_ARAVE</name>
<gene>
    <name evidence="1" type="ORF">AVEN_270541_1</name>
</gene>
<keyword evidence="2" id="KW-1185">Reference proteome</keyword>
<evidence type="ECO:0000313" key="1">
    <source>
        <dbReference type="EMBL" id="GBL87277.1"/>
    </source>
</evidence>
<accession>A0A4Y2B653</accession>
<dbReference type="AlphaFoldDB" id="A0A4Y2B653"/>
<reference evidence="1 2" key="1">
    <citation type="journal article" date="2019" name="Sci. Rep.">
        <title>Orb-weaving spider Araneus ventricosus genome elucidates the spidroin gene catalogue.</title>
        <authorList>
            <person name="Kono N."/>
            <person name="Nakamura H."/>
            <person name="Ohtoshi R."/>
            <person name="Moran D.A.P."/>
            <person name="Shinohara A."/>
            <person name="Yoshida Y."/>
            <person name="Fujiwara M."/>
            <person name="Mori M."/>
            <person name="Tomita M."/>
            <person name="Arakawa K."/>
        </authorList>
    </citation>
    <scope>NUCLEOTIDE SEQUENCE [LARGE SCALE GENOMIC DNA]</scope>
</reference>